<dbReference type="InParanoid" id="A0A2K1KV55"/>
<proteinExistence type="predicted"/>
<evidence type="ECO:0000313" key="3">
    <source>
        <dbReference type="Proteomes" id="UP000006727"/>
    </source>
</evidence>
<reference evidence="1 3" key="1">
    <citation type="journal article" date="2008" name="Science">
        <title>The Physcomitrella genome reveals evolutionary insights into the conquest of land by plants.</title>
        <authorList>
            <person name="Rensing S."/>
            <person name="Lang D."/>
            <person name="Zimmer A."/>
            <person name="Terry A."/>
            <person name="Salamov A."/>
            <person name="Shapiro H."/>
            <person name="Nishiyama T."/>
            <person name="Perroud P.-F."/>
            <person name="Lindquist E."/>
            <person name="Kamisugi Y."/>
            <person name="Tanahashi T."/>
            <person name="Sakakibara K."/>
            <person name="Fujita T."/>
            <person name="Oishi K."/>
            <person name="Shin-I T."/>
            <person name="Kuroki Y."/>
            <person name="Toyoda A."/>
            <person name="Suzuki Y."/>
            <person name="Hashimoto A."/>
            <person name="Yamaguchi K."/>
            <person name="Sugano A."/>
            <person name="Kohara Y."/>
            <person name="Fujiyama A."/>
            <person name="Anterola A."/>
            <person name="Aoki S."/>
            <person name="Ashton N."/>
            <person name="Barbazuk W.B."/>
            <person name="Barker E."/>
            <person name="Bennetzen J."/>
            <person name="Bezanilla M."/>
            <person name="Blankenship R."/>
            <person name="Cho S.H."/>
            <person name="Dutcher S."/>
            <person name="Estelle M."/>
            <person name="Fawcett J.A."/>
            <person name="Gundlach H."/>
            <person name="Hanada K."/>
            <person name="Heyl A."/>
            <person name="Hicks K.A."/>
            <person name="Hugh J."/>
            <person name="Lohr M."/>
            <person name="Mayer K."/>
            <person name="Melkozernov A."/>
            <person name="Murata T."/>
            <person name="Nelson D."/>
            <person name="Pils B."/>
            <person name="Prigge M."/>
            <person name="Reiss B."/>
            <person name="Renner T."/>
            <person name="Rombauts S."/>
            <person name="Rushton P."/>
            <person name="Sanderfoot A."/>
            <person name="Schween G."/>
            <person name="Shiu S.-H."/>
            <person name="Stueber K."/>
            <person name="Theodoulou F.L."/>
            <person name="Tu H."/>
            <person name="Van de Peer Y."/>
            <person name="Verrier P.J."/>
            <person name="Waters E."/>
            <person name="Wood A."/>
            <person name="Yang L."/>
            <person name="Cove D."/>
            <person name="Cuming A."/>
            <person name="Hasebe M."/>
            <person name="Lucas S."/>
            <person name="Mishler D.B."/>
            <person name="Reski R."/>
            <person name="Grigoriev I."/>
            <person name="Quatrano R.S."/>
            <person name="Boore J.L."/>
        </authorList>
    </citation>
    <scope>NUCLEOTIDE SEQUENCE [LARGE SCALE GENOMIC DNA]</scope>
    <source>
        <strain evidence="2 3">cv. Gransden 2004</strain>
    </source>
</reference>
<evidence type="ECO:0000313" key="1">
    <source>
        <dbReference type="EMBL" id="PNR57626.1"/>
    </source>
</evidence>
<dbReference type="PaxDb" id="3218-PP1S312_72V6.1"/>
<reference evidence="2" key="3">
    <citation type="submission" date="2020-12" db="UniProtKB">
        <authorList>
            <consortium name="EnsemblPlants"/>
        </authorList>
    </citation>
    <scope>IDENTIFICATION</scope>
</reference>
<dbReference type="EMBL" id="ABEU02000003">
    <property type="protein sequence ID" value="PNR57626.1"/>
    <property type="molecule type" value="Genomic_DNA"/>
</dbReference>
<reference evidence="1 3" key="2">
    <citation type="journal article" date="2018" name="Plant J.">
        <title>The Physcomitrella patens chromosome-scale assembly reveals moss genome structure and evolution.</title>
        <authorList>
            <person name="Lang D."/>
            <person name="Ullrich K.K."/>
            <person name="Murat F."/>
            <person name="Fuchs J."/>
            <person name="Jenkins J."/>
            <person name="Haas F.B."/>
            <person name="Piednoel M."/>
            <person name="Gundlach H."/>
            <person name="Van Bel M."/>
            <person name="Meyberg R."/>
            <person name="Vives C."/>
            <person name="Morata J."/>
            <person name="Symeonidi A."/>
            <person name="Hiss M."/>
            <person name="Muchero W."/>
            <person name="Kamisugi Y."/>
            <person name="Saleh O."/>
            <person name="Blanc G."/>
            <person name="Decker E.L."/>
            <person name="van Gessel N."/>
            <person name="Grimwood J."/>
            <person name="Hayes R.D."/>
            <person name="Graham S.W."/>
            <person name="Gunter L.E."/>
            <person name="McDaniel S.F."/>
            <person name="Hoernstein S.N.W."/>
            <person name="Larsson A."/>
            <person name="Li F.W."/>
            <person name="Perroud P.F."/>
            <person name="Phillips J."/>
            <person name="Ranjan P."/>
            <person name="Rokshar D.S."/>
            <person name="Rothfels C.J."/>
            <person name="Schneider L."/>
            <person name="Shu S."/>
            <person name="Stevenson D.W."/>
            <person name="Thummler F."/>
            <person name="Tillich M."/>
            <person name="Villarreal Aguilar J.C."/>
            <person name="Widiez T."/>
            <person name="Wong G.K."/>
            <person name="Wymore A."/>
            <person name="Zhang Y."/>
            <person name="Zimmer A.D."/>
            <person name="Quatrano R.S."/>
            <person name="Mayer K.F.X."/>
            <person name="Goodstein D."/>
            <person name="Casacuberta J.M."/>
            <person name="Vandepoele K."/>
            <person name="Reski R."/>
            <person name="Cuming A.C."/>
            <person name="Tuskan G.A."/>
            <person name="Maumus F."/>
            <person name="Salse J."/>
            <person name="Schmutz J."/>
            <person name="Rensing S.A."/>
        </authorList>
    </citation>
    <scope>NUCLEOTIDE SEQUENCE [LARGE SCALE GENOMIC DNA]</scope>
    <source>
        <strain evidence="2 3">cv. Gransden 2004</strain>
    </source>
</reference>
<dbReference type="EnsemblPlants" id="Pp3c3_18460V3.1">
    <property type="protein sequence ID" value="PAC:32941588.CDS.1"/>
    <property type="gene ID" value="Pp3c3_18460"/>
</dbReference>
<organism evidence="1">
    <name type="scientific">Physcomitrium patens</name>
    <name type="common">Spreading-leaved earth moss</name>
    <name type="synonym">Physcomitrella patens</name>
    <dbReference type="NCBI Taxonomy" id="3218"/>
    <lineage>
        <taxon>Eukaryota</taxon>
        <taxon>Viridiplantae</taxon>
        <taxon>Streptophyta</taxon>
        <taxon>Embryophyta</taxon>
        <taxon>Bryophyta</taxon>
        <taxon>Bryophytina</taxon>
        <taxon>Bryopsida</taxon>
        <taxon>Funariidae</taxon>
        <taxon>Funariales</taxon>
        <taxon>Funariaceae</taxon>
        <taxon>Physcomitrium</taxon>
    </lineage>
</organism>
<evidence type="ECO:0000313" key="2">
    <source>
        <dbReference type="EnsemblPlants" id="PAC:32941588.CDS.1"/>
    </source>
</evidence>
<sequence>MRQLSLIDATVVESASAFSILLKSKQAMRSAGHNSIIAFHSYMPHFGLDSSSVSHFYCPNNPSRILFTFGRIRLVGSLQIM</sequence>
<dbReference type="Proteomes" id="UP000006727">
    <property type="component" value="Chromosome 3"/>
</dbReference>
<protein>
    <submittedName>
        <fullName evidence="1 2">Uncharacterized protein</fullName>
    </submittedName>
</protein>
<dbReference type="AlphaFoldDB" id="A0A2K1KV55"/>
<name>A0A2K1KV55_PHYPA</name>
<accession>A0A2K1KV55</accession>
<gene>
    <name evidence="1" type="ORF">PHYPA_004620</name>
</gene>
<keyword evidence="3" id="KW-1185">Reference proteome</keyword>
<dbReference type="Gramene" id="Pp3c3_18460V3.1">
    <property type="protein sequence ID" value="PAC:32941588.CDS.1"/>
    <property type="gene ID" value="Pp3c3_18460"/>
</dbReference>